<gene>
    <name evidence="1" type="ORF">DPEC_G00050100</name>
</gene>
<dbReference type="Proteomes" id="UP001157502">
    <property type="component" value="Chromosome 4"/>
</dbReference>
<protein>
    <submittedName>
        <fullName evidence="1">Uncharacterized protein</fullName>
    </submittedName>
</protein>
<sequence>MNVLNKTLHLRWTHGSNIVYNSNKNFDGNFQITSNGSLLLENVQRNGKGTYKATVHNHLGKQVKSTTTELCVLSPVSKPQLTDNCIGTKVSLRCEVGNTEEVMVTWSLNGVTLPGRTDTTLEVTKPEGRYACTASNPVSQQKSDEVNPKCPGVTDKAPDSKPQLTHECIDSMVSLRCEVGNTEVVNVTWNLNGGPLPGGTDTTLVVTKAELQPEGLYACVVTYPASWEKSNELNPKCPELWLRMEMWMIVTILSGGGGLLLILLIIIAIVCRRRVQRKRRIEVEQEMRLTTLTQPTRQGSLHHHNEKCRTRPQNRASPRTTPNSRPQARPRPQQLLPGQEEPIPMPRTTGPKNHKCSPRL</sequence>
<accession>A0ACC2HBU1</accession>
<keyword evidence="2" id="KW-1185">Reference proteome</keyword>
<evidence type="ECO:0000313" key="2">
    <source>
        <dbReference type="Proteomes" id="UP001157502"/>
    </source>
</evidence>
<proteinExistence type="predicted"/>
<comment type="caution">
    <text evidence="1">The sequence shown here is derived from an EMBL/GenBank/DDBJ whole genome shotgun (WGS) entry which is preliminary data.</text>
</comment>
<organism evidence="1 2">
    <name type="scientific">Dallia pectoralis</name>
    <name type="common">Alaska blackfish</name>
    <dbReference type="NCBI Taxonomy" id="75939"/>
    <lineage>
        <taxon>Eukaryota</taxon>
        <taxon>Metazoa</taxon>
        <taxon>Chordata</taxon>
        <taxon>Craniata</taxon>
        <taxon>Vertebrata</taxon>
        <taxon>Euteleostomi</taxon>
        <taxon>Actinopterygii</taxon>
        <taxon>Neopterygii</taxon>
        <taxon>Teleostei</taxon>
        <taxon>Protacanthopterygii</taxon>
        <taxon>Esociformes</taxon>
        <taxon>Umbridae</taxon>
        <taxon>Dallia</taxon>
    </lineage>
</organism>
<dbReference type="EMBL" id="CM055731">
    <property type="protein sequence ID" value="KAJ8013130.1"/>
    <property type="molecule type" value="Genomic_DNA"/>
</dbReference>
<name>A0ACC2HBU1_DALPE</name>
<evidence type="ECO:0000313" key="1">
    <source>
        <dbReference type="EMBL" id="KAJ8013130.1"/>
    </source>
</evidence>
<reference evidence="1" key="1">
    <citation type="submission" date="2021-05" db="EMBL/GenBank/DDBJ databases">
        <authorList>
            <person name="Pan Q."/>
            <person name="Jouanno E."/>
            <person name="Zahm M."/>
            <person name="Klopp C."/>
            <person name="Cabau C."/>
            <person name="Louis A."/>
            <person name="Berthelot C."/>
            <person name="Parey E."/>
            <person name="Roest Crollius H."/>
            <person name="Montfort J."/>
            <person name="Robinson-Rechavi M."/>
            <person name="Bouchez O."/>
            <person name="Lampietro C."/>
            <person name="Lopez Roques C."/>
            <person name="Donnadieu C."/>
            <person name="Postlethwait J."/>
            <person name="Bobe J."/>
            <person name="Dillon D."/>
            <person name="Chandos A."/>
            <person name="von Hippel F."/>
            <person name="Guiguen Y."/>
        </authorList>
    </citation>
    <scope>NUCLEOTIDE SEQUENCE</scope>
    <source>
        <strain evidence="1">YG-Jan2019</strain>
    </source>
</reference>